<gene>
    <name evidence="1" type="ORF">HMPREF1581_00894</name>
</gene>
<protein>
    <submittedName>
        <fullName evidence="1">Uncharacterized protein</fullName>
    </submittedName>
</protein>
<reference evidence="1 2" key="1">
    <citation type="submission" date="2013-06" db="EMBL/GenBank/DDBJ databases">
        <authorList>
            <person name="Weinstock G."/>
            <person name="Sodergren E."/>
            <person name="Lobos E.A."/>
            <person name="Fulton L."/>
            <person name="Fulton R."/>
            <person name="Courtney L."/>
            <person name="Fronick C."/>
            <person name="O'Laughlin M."/>
            <person name="Godfrey J."/>
            <person name="Wilson R.M."/>
            <person name="Miner T."/>
            <person name="Farmer C."/>
            <person name="Delehaunty K."/>
            <person name="Cordes M."/>
            <person name="Minx P."/>
            <person name="Tomlinson C."/>
            <person name="Chen J."/>
            <person name="Wollam A."/>
            <person name="Pepin K.H."/>
            <person name="Bhonagiri V."/>
            <person name="Zhang X."/>
            <person name="Warren W."/>
            <person name="Mitreva M."/>
            <person name="Mardis E.R."/>
            <person name="Wilson R.K."/>
        </authorList>
    </citation>
    <scope>NUCLEOTIDE SEQUENCE [LARGE SCALE GENOMIC DNA]</scope>
    <source>
        <strain evidence="1 2">JCP8108</strain>
    </source>
</reference>
<dbReference type="AlphaFoldDB" id="S4GX85"/>
<dbReference type="HOGENOM" id="CLU_2568967_0_0_11"/>
<comment type="caution">
    <text evidence="1">The sequence shown here is derived from an EMBL/GenBank/DDBJ whole genome shotgun (WGS) entry which is preliminary data.</text>
</comment>
<sequence length="81" mass="10050">MITLIIFATNIHFYRNIYIFLFSKEKYIYSKTFYYFIKIYKIIYEKLHHFANIAETMQPQKNTSEFLIKFQKNLFDNDTHC</sequence>
<dbReference type="Proteomes" id="UP000014521">
    <property type="component" value="Unassembled WGS sequence"/>
</dbReference>
<evidence type="ECO:0000313" key="1">
    <source>
        <dbReference type="EMBL" id="EPI47243.1"/>
    </source>
</evidence>
<evidence type="ECO:0000313" key="2">
    <source>
        <dbReference type="Proteomes" id="UP000014521"/>
    </source>
</evidence>
<dbReference type="EMBL" id="ATJJ01000058">
    <property type="protein sequence ID" value="EPI47243.1"/>
    <property type="molecule type" value="Genomic_DNA"/>
</dbReference>
<accession>S4GX85</accession>
<organism evidence="1 2">
    <name type="scientific">Gardnerella vaginalis JCP8108</name>
    <dbReference type="NCBI Taxonomy" id="1261066"/>
    <lineage>
        <taxon>Bacteria</taxon>
        <taxon>Bacillati</taxon>
        <taxon>Actinomycetota</taxon>
        <taxon>Actinomycetes</taxon>
        <taxon>Bifidobacteriales</taxon>
        <taxon>Bifidobacteriaceae</taxon>
        <taxon>Gardnerella</taxon>
    </lineage>
</organism>
<name>S4GX85_GARVA</name>
<proteinExistence type="predicted"/>